<dbReference type="Gene3D" id="3.90.870.10">
    <property type="entry name" value="DHBP synthase"/>
    <property type="match status" value="1"/>
</dbReference>
<dbReference type="SUPFAM" id="SSF55821">
    <property type="entry name" value="YrdC/RibB"/>
    <property type="match status" value="1"/>
</dbReference>
<evidence type="ECO:0000313" key="3">
    <source>
        <dbReference type="Proteomes" id="UP000249720"/>
    </source>
</evidence>
<keyword evidence="3" id="KW-1185">Reference proteome</keyword>
<organism evidence="2 3">
    <name type="scientific">Hydrotalea sandarakina</name>
    <dbReference type="NCBI Taxonomy" id="1004304"/>
    <lineage>
        <taxon>Bacteria</taxon>
        <taxon>Pseudomonadati</taxon>
        <taxon>Bacteroidota</taxon>
        <taxon>Chitinophagia</taxon>
        <taxon>Chitinophagales</taxon>
        <taxon>Chitinophagaceae</taxon>
        <taxon>Hydrotalea</taxon>
    </lineage>
</organism>
<dbReference type="PROSITE" id="PS51163">
    <property type="entry name" value="YRDC"/>
    <property type="match status" value="1"/>
</dbReference>
<evidence type="ECO:0000259" key="1">
    <source>
        <dbReference type="PROSITE" id="PS51163"/>
    </source>
</evidence>
<dbReference type="GO" id="GO:0003725">
    <property type="term" value="F:double-stranded RNA binding"/>
    <property type="evidence" value="ECO:0007669"/>
    <property type="project" value="InterPro"/>
</dbReference>
<evidence type="ECO:0000313" key="2">
    <source>
        <dbReference type="EMBL" id="PZX61852.1"/>
    </source>
</evidence>
<dbReference type="AlphaFoldDB" id="A0A2W7TEX7"/>
<dbReference type="InterPro" id="IPR006070">
    <property type="entry name" value="Sua5-like_dom"/>
</dbReference>
<reference evidence="2 3" key="1">
    <citation type="submission" date="2018-06" db="EMBL/GenBank/DDBJ databases">
        <title>Genomic Encyclopedia of Archaeal and Bacterial Type Strains, Phase II (KMG-II): from individual species to whole genera.</title>
        <authorList>
            <person name="Goeker M."/>
        </authorList>
    </citation>
    <scope>NUCLEOTIDE SEQUENCE [LARGE SCALE GENOMIC DNA]</scope>
    <source>
        <strain evidence="2 3">DSM 23241</strain>
    </source>
</reference>
<dbReference type="OrthoDB" id="9814580at2"/>
<dbReference type="InterPro" id="IPR017945">
    <property type="entry name" value="DHBP_synth_RibB-like_a/b_dom"/>
</dbReference>
<comment type="caution">
    <text evidence="2">The sequence shown here is derived from an EMBL/GenBank/DDBJ whole genome shotgun (WGS) entry which is preliminary data.</text>
</comment>
<dbReference type="Pfam" id="PF01300">
    <property type="entry name" value="Sua5_yciO_yrdC"/>
    <property type="match status" value="1"/>
</dbReference>
<protein>
    <submittedName>
        <fullName evidence="2">L-threonylcarbamoyladenylate synthase</fullName>
    </submittedName>
</protein>
<dbReference type="Proteomes" id="UP000249720">
    <property type="component" value="Unassembled WGS sequence"/>
</dbReference>
<name>A0A2W7TEX7_9BACT</name>
<sequence length="194" mass="21849">MADMYETEMSAALAALQQGIYVVLPTEIGWQIACDATNEKSVCGLINTLRKHTLSFNYEVLMESEQQVLQHVASIDLALFDYLEEQHNPTTVILNDVIGLADECLSSEEVEGVPIRICKDVLCKQLIKRFRKPILACSMQVSQNNDASESFKIPQFIKDEIAYVLLSPYSQIPSFKKAKRIAWLVDGSYRVLEA</sequence>
<accession>A0A2W7TEX7</accession>
<feature type="domain" description="YrdC-like" evidence="1">
    <location>
        <begin position="6"/>
        <end position="194"/>
    </location>
</feature>
<dbReference type="RefSeq" id="WP_111295932.1">
    <property type="nucleotide sequence ID" value="NZ_QKZV01000006.1"/>
</dbReference>
<proteinExistence type="predicted"/>
<gene>
    <name evidence="2" type="ORF">LX80_02013</name>
</gene>
<dbReference type="EMBL" id="QKZV01000006">
    <property type="protein sequence ID" value="PZX61852.1"/>
    <property type="molecule type" value="Genomic_DNA"/>
</dbReference>